<gene>
    <name evidence="8" type="ORF">PV09_06505</name>
</gene>
<feature type="transmembrane region" description="Helical" evidence="6">
    <location>
        <begin position="41"/>
        <end position="65"/>
    </location>
</feature>
<keyword evidence="9" id="KW-1185">Reference proteome</keyword>
<reference evidence="8 9" key="1">
    <citation type="submission" date="2015-01" db="EMBL/GenBank/DDBJ databases">
        <title>The Genome Sequence of Ochroconis gallopava CBS43764.</title>
        <authorList>
            <consortium name="The Broad Institute Genomics Platform"/>
            <person name="Cuomo C."/>
            <person name="de Hoog S."/>
            <person name="Gorbushina A."/>
            <person name="Stielow B."/>
            <person name="Teixiera M."/>
            <person name="Abouelleil A."/>
            <person name="Chapman S.B."/>
            <person name="Priest M."/>
            <person name="Young S.K."/>
            <person name="Wortman J."/>
            <person name="Nusbaum C."/>
            <person name="Birren B."/>
        </authorList>
    </citation>
    <scope>NUCLEOTIDE SEQUENCE [LARGE SCALE GENOMIC DNA]</scope>
    <source>
        <strain evidence="8 9">CBS 43764</strain>
    </source>
</reference>
<proteinExistence type="predicted"/>
<feature type="compositionally biased region" description="Pro residues" evidence="5">
    <location>
        <begin position="198"/>
        <end position="212"/>
    </location>
</feature>
<keyword evidence="4 6" id="KW-0472">Membrane</keyword>
<protein>
    <recommendedName>
        <fullName evidence="7">MARVEL domain-containing protein</fullName>
    </recommendedName>
</protein>
<evidence type="ECO:0000256" key="2">
    <source>
        <dbReference type="ARBA" id="ARBA00022692"/>
    </source>
</evidence>
<dbReference type="HOGENOM" id="CLU_055465_0_0_1"/>
<dbReference type="Proteomes" id="UP000053259">
    <property type="component" value="Unassembled WGS sequence"/>
</dbReference>
<name>A0A0D2A641_9PEZI</name>
<sequence>MGDSHIVPMPKGFLAVRILQIVFALIVVGLTAFLISNTIGFVFSATAFGIFCGILTLIIVTYDLVAEKAAKAAYNMWAVLALDILMVIFWLSAMGSMAALRAAFTVPVTITTYKRVITKRYYYAWAGNTYLAILAGAAGVSAIELILFIISLIMFGARLHRHRTSSRGTTNNGLGASNVSPEKIEMQPGAQQYQAPPQQAPSPAPTPAPAQMPAPSAYPNYQPPAMQSTQPMQPQHNDSHFTPASPIYTGQPPYQPAMSPPPQGYPSPTASPQPQFVQPMPQYLATPPPQGYHEAPGHPQGPR</sequence>
<dbReference type="InParanoid" id="A0A0D2A641"/>
<dbReference type="STRING" id="253628.A0A0D2A641"/>
<dbReference type="VEuPathDB" id="FungiDB:PV09_06505"/>
<feature type="region of interest" description="Disordered" evidence="5">
    <location>
        <begin position="188"/>
        <end position="303"/>
    </location>
</feature>
<keyword evidence="2 6" id="KW-0812">Transmembrane</keyword>
<feature type="transmembrane region" description="Helical" evidence="6">
    <location>
        <begin position="130"/>
        <end position="157"/>
    </location>
</feature>
<feature type="compositionally biased region" description="Polar residues" evidence="5">
    <location>
        <begin position="225"/>
        <end position="242"/>
    </location>
</feature>
<comment type="subcellular location">
    <subcellularLocation>
        <location evidence="1">Membrane</location>
        <topology evidence="1">Multi-pass membrane protein</topology>
    </subcellularLocation>
</comment>
<evidence type="ECO:0000256" key="6">
    <source>
        <dbReference type="SAM" id="Phobius"/>
    </source>
</evidence>
<dbReference type="OrthoDB" id="5325022at2759"/>
<feature type="compositionally biased region" description="Pro residues" evidence="5">
    <location>
        <begin position="253"/>
        <end position="271"/>
    </location>
</feature>
<evidence type="ECO:0000256" key="5">
    <source>
        <dbReference type="SAM" id="MobiDB-lite"/>
    </source>
</evidence>
<dbReference type="EMBL" id="KN847551">
    <property type="protein sequence ID" value="KIW01995.1"/>
    <property type="molecule type" value="Genomic_DNA"/>
</dbReference>
<dbReference type="AlphaFoldDB" id="A0A0D2A641"/>
<keyword evidence="3 6" id="KW-1133">Transmembrane helix</keyword>
<dbReference type="GeneID" id="27314478"/>
<evidence type="ECO:0000313" key="9">
    <source>
        <dbReference type="Proteomes" id="UP000053259"/>
    </source>
</evidence>
<dbReference type="GO" id="GO:0016020">
    <property type="term" value="C:membrane"/>
    <property type="evidence" value="ECO:0007669"/>
    <property type="project" value="UniProtKB-SubCell"/>
</dbReference>
<feature type="transmembrane region" description="Helical" evidence="6">
    <location>
        <begin position="77"/>
        <end position="110"/>
    </location>
</feature>
<dbReference type="RefSeq" id="XP_016211864.1">
    <property type="nucleotide sequence ID" value="XM_016360152.1"/>
</dbReference>
<dbReference type="PANTHER" id="PTHR37451">
    <property type="entry name" value="MARVEL DOMAIN"/>
    <property type="match status" value="1"/>
</dbReference>
<dbReference type="InterPro" id="IPR008253">
    <property type="entry name" value="Marvel"/>
</dbReference>
<organism evidence="8 9">
    <name type="scientific">Verruconis gallopava</name>
    <dbReference type="NCBI Taxonomy" id="253628"/>
    <lineage>
        <taxon>Eukaryota</taxon>
        <taxon>Fungi</taxon>
        <taxon>Dikarya</taxon>
        <taxon>Ascomycota</taxon>
        <taxon>Pezizomycotina</taxon>
        <taxon>Dothideomycetes</taxon>
        <taxon>Pleosporomycetidae</taxon>
        <taxon>Venturiales</taxon>
        <taxon>Sympoventuriaceae</taxon>
        <taxon>Verruconis</taxon>
    </lineage>
</organism>
<evidence type="ECO:0000256" key="1">
    <source>
        <dbReference type="ARBA" id="ARBA00004141"/>
    </source>
</evidence>
<evidence type="ECO:0000313" key="8">
    <source>
        <dbReference type="EMBL" id="KIW01995.1"/>
    </source>
</evidence>
<accession>A0A0D2A641</accession>
<dbReference type="Pfam" id="PF01284">
    <property type="entry name" value="MARVEL"/>
    <property type="match status" value="1"/>
</dbReference>
<evidence type="ECO:0000256" key="3">
    <source>
        <dbReference type="ARBA" id="ARBA00022989"/>
    </source>
</evidence>
<feature type="transmembrane region" description="Helical" evidence="6">
    <location>
        <begin position="12"/>
        <end position="35"/>
    </location>
</feature>
<evidence type="ECO:0000256" key="4">
    <source>
        <dbReference type="ARBA" id="ARBA00023136"/>
    </source>
</evidence>
<feature type="domain" description="MARVEL" evidence="7">
    <location>
        <begin position="14"/>
        <end position="153"/>
    </location>
</feature>
<feature type="compositionally biased region" description="Low complexity" evidence="5">
    <location>
        <begin position="188"/>
        <end position="197"/>
    </location>
</feature>
<evidence type="ECO:0000259" key="7">
    <source>
        <dbReference type="Pfam" id="PF01284"/>
    </source>
</evidence>
<dbReference type="PANTHER" id="PTHR37451:SF4">
    <property type="entry name" value="MARVEL DOMAIN-CONTAINING PROTEIN"/>
    <property type="match status" value="1"/>
</dbReference>